<sequence length="146" mass="15873">MRKSSSVLTRHIARDVKSRAMKPKKRKTRKNNAKCVHGVTTANEAVAKGGTDAIDQATAMSHETIIQATARNRAKETVVVRTNDVMKTAVPVMDRPTANPSSKWDLRCDVAEAPLHPMEEFCATAKGNEMLGGDIHPGAAARRKTV</sequence>
<dbReference type="RefSeq" id="XP_009823898.1">
    <property type="nucleotide sequence ID" value="XM_009825596.1"/>
</dbReference>
<organism evidence="1">
    <name type="scientific">Aphanomyces astaci</name>
    <name type="common">Crayfish plague agent</name>
    <dbReference type="NCBI Taxonomy" id="112090"/>
    <lineage>
        <taxon>Eukaryota</taxon>
        <taxon>Sar</taxon>
        <taxon>Stramenopiles</taxon>
        <taxon>Oomycota</taxon>
        <taxon>Saprolegniomycetes</taxon>
        <taxon>Saprolegniales</taxon>
        <taxon>Verrucalvaceae</taxon>
        <taxon>Aphanomyces</taxon>
    </lineage>
</organism>
<name>W4H740_APHAT</name>
<reference evidence="1" key="1">
    <citation type="submission" date="2013-12" db="EMBL/GenBank/DDBJ databases">
        <title>The Genome Sequence of Aphanomyces astaci APO3.</title>
        <authorList>
            <consortium name="The Broad Institute Genomics Platform"/>
            <person name="Russ C."/>
            <person name="Tyler B."/>
            <person name="van West P."/>
            <person name="Dieguez-Uribeondo J."/>
            <person name="Young S.K."/>
            <person name="Zeng Q."/>
            <person name="Gargeya S."/>
            <person name="Fitzgerald M."/>
            <person name="Abouelleil A."/>
            <person name="Alvarado L."/>
            <person name="Chapman S.B."/>
            <person name="Gainer-Dewar J."/>
            <person name="Goldberg J."/>
            <person name="Griggs A."/>
            <person name="Gujja S."/>
            <person name="Hansen M."/>
            <person name="Howarth C."/>
            <person name="Imamovic A."/>
            <person name="Ireland A."/>
            <person name="Larimer J."/>
            <person name="McCowan C."/>
            <person name="Murphy C."/>
            <person name="Pearson M."/>
            <person name="Poon T.W."/>
            <person name="Priest M."/>
            <person name="Roberts A."/>
            <person name="Saif S."/>
            <person name="Shea T."/>
            <person name="Sykes S."/>
            <person name="Wortman J."/>
            <person name="Nusbaum C."/>
            <person name="Birren B."/>
        </authorList>
    </citation>
    <scope>NUCLEOTIDE SEQUENCE [LARGE SCALE GENOMIC DNA]</scope>
    <source>
        <strain evidence="1">APO3</strain>
    </source>
</reference>
<dbReference type="VEuPathDB" id="FungiDB:H257_02097"/>
<dbReference type="GeneID" id="20804093"/>
<gene>
    <name evidence="1" type="ORF">H257_02097</name>
</gene>
<protein>
    <submittedName>
        <fullName evidence="1">Uncharacterized protein</fullName>
    </submittedName>
</protein>
<accession>W4H740</accession>
<dbReference type="AlphaFoldDB" id="W4H740"/>
<proteinExistence type="predicted"/>
<evidence type="ECO:0000313" key="1">
    <source>
        <dbReference type="EMBL" id="ETV87099.1"/>
    </source>
</evidence>
<dbReference type="EMBL" id="KI913116">
    <property type="protein sequence ID" value="ETV87099.1"/>
    <property type="molecule type" value="Genomic_DNA"/>
</dbReference>